<dbReference type="Proteomes" id="UP001497623">
    <property type="component" value="Unassembled WGS sequence"/>
</dbReference>
<feature type="region of interest" description="Disordered" evidence="1">
    <location>
        <begin position="462"/>
        <end position="487"/>
    </location>
</feature>
<feature type="region of interest" description="Disordered" evidence="1">
    <location>
        <begin position="567"/>
        <end position="667"/>
    </location>
</feature>
<feature type="compositionally biased region" description="Polar residues" evidence="1">
    <location>
        <begin position="593"/>
        <end position="609"/>
    </location>
</feature>
<gene>
    <name evidence="2" type="ORF">MNOR_LOCUS1644</name>
</gene>
<comment type="caution">
    <text evidence="2">The sequence shown here is derived from an EMBL/GenBank/DDBJ whole genome shotgun (WGS) entry which is preliminary data.</text>
</comment>
<feature type="compositionally biased region" description="Basic and acidic residues" evidence="1">
    <location>
        <begin position="463"/>
        <end position="476"/>
    </location>
</feature>
<dbReference type="EMBL" id="CAXKWB010000448">
    <property type="protein sequence ID" value="CAL4060889.1"/>
    <property type="molecule type" value="Genomic_DNA"/>
</dbReference>
<proteinExistence type="predicted"/>
<feature type="region of interest" description="Disordered" evidence="1">
    <location>
        <begin position="149"/>
        <end position="196"/>
    </location>
</feature>
<feature type="compositionally biased region" description="Basic and acidic residues" evidence="1">
    <location>
        <begin position="833"/>
        <end position="844"/>
    </location>
</feature>
<feature type="non-terminal residue" evidence="2">
    <location>
        <position position="1"/>
    </location>
</feature>
<organism evidence="2 3">
    <name type="scientific">Meganyctiphanes norvegica</name>
    <name type="common">Northern krill</name>
    <name type="synonym">Thysanopoda norvegica</name>
    <dbReference type="NCBI Taxonomy" id="48144"/>
    <lineage>
        <taxon>Eukaryota</taxon>
        <taxon>Metazoa</taxon>
        <taxon>Ecdysozoa</taxon>
        <taxon>Arthropoda</taxon>
        <taxon>Crustacea</taxon>
        <taxon>Multicrustacea</taxon>
        <taxon>Malacostraca</taxon>
        <taxon>Eumalacostraca</taxon>
        <taxon>Eucarida</taxon>
        <taxon>Euphausiacea</taxon>
        <taxon>Euphausiidae</taxon>
        <taxon>Meganyctiphanes</taxon>
    </lineage>
</organism>
<evidence type="ECO:0000256" key="1">
    <source>
        <dbReference type="SAM" id="MobiDB-lite"/>
    </source>
</evidence>
<name>A0AAV2PKE6_MEGNR</name>
<protein>
    <recommendedName>
        <fullName evidence="4">Zinc finger protein 318</fullName>
    </recommendedName>
</protein>
<feature type="compositionally biased region" description="Polar residues" evidence="1">
    <location>
        <begin position="181"/>
        <end position="196"/>
    </location>
</feature>
<evidence type="ECO:0008006" key="4">
    <source>
        <dbReference type="Google" id="ProtNLM"/>
    </source>
</evidence>
<feature type="compositionally biased region" description="Polar residues" evidence="1">
    <location>
        <begin position="477"/>
        <end position="487"/>
    </location>
</feature>
<evidence type="ECO:0000313" key="2">
    <source>
        <dbReference type="EMBL" id="CAL4060889.1"/>
    </source>
</evidence>
<feature type="region of interest" description="Disordered" evidence="1">
    <location>
        <begin position="697"/>
        <end position="736"/>
    </location>
</feature>
<feature type="region of interest" description="Disordered" evidence="1">
    <location>
        <begin position="833"/>
        <end position="891"/>
    </location>
</feature>
<feature type="region of interest" description="Disordered" evidence="1">
    <location>
        <begin position="1"/>
        <end position="98"/>
    </location>
</feature>
<feature type="compositionally biased region" description="Basic and acidic residues" evidence="1">
    <location>
        <begin position="220"/>
        <end position="232"/>
    </location>
</feature>
<feature type="compositionally biased region" description="Pro residues" evidence="1">
    <location>
        <begin position="78"/>
        <end position="93"/>
    </location>
</feature>
<feature type="region of interest" description="Disordered" evidence="1">
    <location>
        <begin position="220"/>
        <end position="301"/>
    </location>
</feature>
<feature type="region of interest" description="Disordered" evidence="1">
    <location>
        <begin position="791"/>
        <end position="814"/>
    </location>
</feature>
<feature type="compositionally biased region" description="Basic and acidic residues" evidence="1">
    <location>
        <begin position="1"/>
        <end position="13"/>
    </location>
</feature>
<reference evidence="2 3" key="1">
    <citation type="submission" date="2024-05" db="EMBL/GenBank/DDBJ databases">
        <authorList>
            <person name="Wallberg A."/>
        </authorList>
    </citation>
    <scope>NUCLEOTIDE SEQUENCE [LARGE SCALE GENOMIC DNA]</scope>
</reference>
<feature type="region of interest" description="Disordered" evidence="1">
    <location>
        <begin position="519"/>
        <end position="538"/>
    </location>
</feature>
<feature type="region of interest" description="Disordered" evidence="1">
    <location>
        <begin position="1429"/>
        <end position="1494"/>
    </location>
</feature>
<feature type="compositionally biased region" description="Low complexity" evidence="1">
    <location>
        <begin position="1445"/>
        <end position="1476"/>
    </location>
</feature>
<feature type="compositionally biased region" description="Low complexity" evidence="1">
    <location>
        <begin position="235"/>
        <end position="247"/>
    </location>
</feature>
<accession>A0AAV2PKE6</accession>
<feature type="compositionally biased region" description="Basic residues" evidence="1">
    <location>
        <begin position="709"/>
        <end position="726"/>
    </location>
</feature>
<feature type="compositionally biased region" description="Basic and acidic residues" evidence="1">
    <location>
        <begin position="634"/>
        <end position="661"/>
    </location>
</feature>
<feature type="compositionally biased region" description="Acidic residues" evidence="1">
    <location>
        <begin position="167"/>
        <end position="180"/>
    </location>
</feature>
<sequence length="1510" mass="168025">EPQKENPEGKGSEFDGGESRSSSPSKEGSREHYQSSRGPRGGHFRRNNHYAYYDKRQHQDNQQPWRAYDNRPQSYDNRPPPPYNVYDNRPPPYNKFHGDYGGPGPGYYYDHPKYYHRGAPHGFIDGSGRGRGRPFRPYPGRHGGYFMKGYRHDLGPPMQHEGSETQTEAEDDWQEREEEQSNCGSSQQDGSERPSQPVHTVLINNEEYTKIQTPRQEVMFKKSSLDRKRDSIDLSSVTGSMSESGSGLSSGEGCSGQGDQVSLAGSMEDGNMDVTHEDDHNLNAHQDSMYDDPSEMFAGEPGQPPLAGVVMQQAYPGGPMVSIPVHWTPFIDPSFIPGETALTPLDPAFTHVLDSSDLPIDPIHILPMQHDAQGCPVQVQVKVDENGHPYQIEPSAFTVSLSSLHNHSMDPSLHDISLLHDHHALQEQDKLYMDQLVQDTQELLTKENKDQVIQDTQELLTQDNKDQIPNEPDTHQPDTTPQCEPTDTQTLICDSVQENTDKTQQVQVNECVIDDKSSDTYKSERIENSESESIDKENSVPCVDLSKALEMDKSIPAVVSIATKAKEAVSRMDQEEEDDEDIIAKDGEDGSDSNDSQYASMSESGSTPHSPAGEPCETSEEAVCSAQRNNDQADSSHHHDSLRDKAEDVDPLQHNEEDKQQDNQPTTMKGYVMVPILTPYYDPSVLYGYQMVVDQSQQHMQVPQPPLQHQHRYGKRKKKKNQRRRHADVPSAGGYLDPQLYTGEPFVAAPGGYVVPYDPSICHVHGISYMPPHHLQPQMSHDEGFSSLQHSPYLPETATEPHIPHGHNLDDDSKNLVFGNLQERERRQIQEILHERSKVGKSDSIESSDSGVSESEETALSEASSGKLRERHPSQGSKSSDNTEEKYSASSIEDEMDAHLNNSENLQEDTINSECSSISTGELSEFKRQNSMPNTSPLISSCCESDEKDKLLRSKTTEVLQSKNYTDGSEIMPNVASYSLETMHSNELNDQENSNLRISKNENVTLECNSDDIDNSHVPLSLKLSANSTENINQNTDTVKSEQSHGYMKSLNDSSLESTRELSKCLSDKFESSDTLPDSEDNMFKNSNEYNAINGHESVTEIECFSSNAKDFVELDSTEISLKKEKVKTIITELSTVESEVLKTENEVKANISIQDTGGTIESIIDHEDLKDLKVTEAVKRWIRDVTPEKAFTLSEHVQELLLSQQEFSDDDEYIEDEIEEDTKSINVLDPKNVRSNPFGAASNDSLNEVIECCSKRVASVSNEIVDEYDGASTISNLSHGRLYSESSFSFPPSINQSFDEVDEEETEEGTEKAEIYNPNIYAKYYQLGVDMEDTTPVATPGRTRENSPQSQCGSECADTDSCKFNTTGDYSSTSPLPLATELLKSEMISNMSHIADINEDVAHDALCLSNPDLYLKHFGASLREIGDSGVQSEESSDEIEFRSKSGVSSGIGSSLASTPALSPLHYTPNTTMPHNTHNKKSNHPLSHPLRNLTAGDGPVPCKTVCCSVM</sequence>
<keyword evidence="3" id="KW-1185">Reference proteome</keyword>
<evidence type="ECO:0000313" key="3">
    <source>
        <dbReference type="Proteomes" id="UP001497623"/>
    </source>
</evidence>